<comment type="similarity">
    <text evidence="16">Belongs to the G-protein coupled receptor 1 family.</text>
</comment>
<evidence type="ECO:0000256" key="12">
    <source>
        <dbReference type="ARBA" id="ARBA00023224"/>
    </source>
</evidence>
<feature type="transmembrane region" description="Helical" evidence="17">
    <location>
        <begin position="330"/>
        <end position="349"/>
    </location>
</feature>
<keyword evidence="3" id="KW-1003">Cell membrane</keyword>
<keyword evidence="11" id="KW-0325">Glycoprotein</keyword>
<dbReference type="InterPro" id="IPR009126">
    <property type="entry name" value="Cholcskin_rcpt"/>
</dbReference>
<dbReference type="Ensembl" id="ENSSDUT00000014493.1">
    <property type="protein sequence ID" value="ENSSDUP00000014223.1"/>
    <property type="gene ID" value="ENSSDUG00000010358.1"/>
</dbReference>
<evidence type="ECO:0000256" key="7">
    <source>
        <dbReference type="ARBA" id="ARBA00023136"/>
    </source>
</evidence>
<dbReference type="PROSITE" id="PS00237">
    <property type="entry name" value="G_PROTEIN_RECEP_F1_1"/>
    <property type="match status" value="1"/>
</dbReference>
<evidence type="ECO:0000256" key="15">
    <source>
        <dbReference type="ARBA" id="ARBA00031093"/>
    </source>
</evidence>
<dbReference type="CDD" id="cd15979">
    <property type="entry name" value="7tmA_CCK-BR"/>
    <property type="match status" value="1"/>
</dbReference>
<dbReference type="GeneID" id="111222731"/>
<evidence type="ECO:0000256" key="14">
    <source>
        <dbReference type="ARBA" id="ARBA00025402"/>
    </source>
</evidence>
<organism evidence="19 20">
    <name type="scientific">Seriola dumerili</name>
    <name type="common">Greater amberjack</name>
    <name type="synonym">Caranx dumerili</name>
    <dbReference type="NCBI Taxonomy" id="41447"/>
    <lineage>
        <taxon>Eukaryota</taxon>
        <taxon>Metazoa</taxon>
        <taxon>Chordata</taxon>
        <taxon>Craniata</taxon>
        <taxon>Vertebrata</taxon>
        <taxon>Euteleostomi</taxon>
        <taxon>Actinopterygii</taxon>
        <taxon>Neopterygii</taxon>
        <taxon>Teleostei</taxon>
        <taxon>Neoteleostei</taxon>
        <taxon>Acanthomorphata</taxon>
        <taxon>Carangaria</taxon>
        <taxon>Carangiformes</taxon>
        <taxon>Carangidae</taxon>
        <taxon>Seriola</taxon>
    </lineage>
</organism>
<dbReference type="GO" id="GO:0008188">
    <property type="term" value="F:neuropeptide receptor activity"/>
    <property type="evidence" value="ECO:0007669"/>
    <property type="project" value="TreeGrafter"/>
</dbReference>
<evidence type="ECO:0000259" key="18">
    <source>
        <dbReference type="PROSITE" id="PS50262"/>
    </source>
</evidence>
<evidence type="ECO:0000256" key="11">
    <source>
        <dbReference type="ARBA" id="ARBA00023180"/>
    </source>
</evidence>
<reference evidence="19" key="1">
    <citation type="submission" date="2025-08" db="UniProtKB">
        <authorList>
            <consortium name="Ensembl"/>
        </authorList>
    </citation>
    <scope>IDENTIFICATION</scope>
</reference>
<evidence type="ECO:0000256" key="2">
    <source>
        <dbReference type="ARBA" id="ARBA00019090"/>
    </source>
</evidence>
<dbReference type="KEGG" id="sdu:111222731"/>
<dbReference type="GO" id="GO:0005886">
    <property type="term" value="C:plasma membrane"/>
    <property type="evidence" value="ECO:0007669"/>
    <property type="project" value="UniProtKB-SubCell"/>
</dbReference>
<keyword evidence="8" id="KW-0564">Palmitate</keyword>
<evidence type="ECO:0000256" key="8">
    <source>
        <dbReference type="ARBA" id="ARBA00023139"/>
    </source>
</evidence>
<dbReference type="AlphaFoldDB" id="A0A3B4U7P1"/>
<protein>
    <recommendedName>
        <fullName evidence="2">Gastrin/cholecystokinin type B receptor</fullName>
    </recommendedName>
    <alternativeName>
        <fullName evidence="15">Cholecystokinin-2 receptor</fullName>
    </alternativeName>
</protein>
<feature type="transmembrane region" description="Helical" evidence="17">
    <location>
        <begin position="55"/>
        <end position="78"/>
    </location>
</feature>
<keyword evidence="12 16" id="KW-0807">Transducer</keyword>
<evidence type="ECO:0000256" key="17">
    <source>
        <dbReference type="SAM" id="Phobius"/>
    </source>
</evidence>
<dbReference type="RefSeq" id="XP_022602280.1">
    <property type="nucleotide sequence ID" value="XM_022746559.1"/>
</dbReference>
<dbReference type="SMART" id="SM01381">
    <property type="entry name" value="7TM_GPCR_Srsx"/>
    <property type="match status" value="1"/>
</dbReference>
<dbReference type="PRINTS" id="PR01822">
    <property type="entry name" value="CCYSTOKININR"/>
</dbReference>
<evidence type="ECO:0000256" key="9">
    <source>
        <dbReference type="ARBA" id="ARBA00023157"/>
    </source>
</evidence>
<dbReference type="PRINTS" id="PR00237">
    <property type="entry name" value="GPCRRHODOPSN"/>
</dbReference>
<dbReference type="OMA" id="GCYVNLL"/>
<evidence type="ECO:0000256" key="13">
    <source>
        <dbReference type="ARBA" id="ARBA00023288"/>
    </source>
</evidence>
<evidence type="ECO:0000256" key="3">
    <source>
        <dbReference type="ARBA" id="ARBA00022475"/>
    </source>
</evidence>
<evidence type="ECO:0000313" key="19">
    <source>
        <dbReference type="Ensembl" id="ENSSDUP00000014223.1"/>
    </source>
</evidence>
<evidence type="ECO:0000256" key="5">
    <source>
        <dbReference type="ARBA" id="ARBA00022989"/>
    </source>
</evidence>
<dbReference type="SUPFAM" id="SSF81321">
    <property type="entry name" value="Family A G protein-coupled receptor-like"/>
    <property type="match status" value="1"/>
</dbReference>
<dbReference type="GO" id="GO:0015054">
    <property type="term" value="F:gastrin receptor activity"/>
    <property type="evidence" value="ECO:0007669"/>
    <property type="project" value="InterPro"/>
</dbReference>
<evidence type="ECO:0000256" key="16">
    <source>
        <dbReference type="RuleBase" id="RU000688"/>
    </source>
</evidence>
<feature type="transmembrane region" description="Helical" evidence="17">
    <location>
        <begin position="168"/>
        <end position="189"/>
    </location>
</feature>
<evidence type="ECO:0000256" key="1">
    <source>
        <dbReference type="ARBA" id="ARBA00004651"/>
    </source>
</evidence>
<dbReference type="CTD" id="100137117"/>
<keyword evidence="7 17" id="KW-0472">Membrane</keyword>
<feature type="domain" description="G-protein coupled receptors family 1 profile" evidence="18">
    <location>
        <begin position="68"/>
        <end position="389"/>
    </location>
</feature>
<evidence type="ECO:0000256" key="4">
    <source>
        <dbReference type="ARBA" id="ARBA00022692"/>
    </source>
</evidence>
<feature type="transmembrane region" description="Helical" evidence="17">
    <location>
        <begin position="90"/>
        <end position="114"/>
    </location>
</feature>
<dbReference type="InterPro" id="IPR000276">
    <property type="entry name" value="GPCR_Rhodpsn"/>
</dbReference>
<name>A0A3B4U7P1_SERDU</name>
<evidence type="ECO:0000313" key="20">
    <source>
        <dbReference type="Proteomes" id="UP000261420"/>
    </source>
</evidence>
<dbReference type="GeneTree" id="ENSGT01150000286926"/>
<keyword evidence="6 16" id="KW-0297">G-protein coupled receptor</keyword>
<feature type="transmembrane region" description="Helical" evidence="17">
    <location>
        <begin position="369"/>
        <end position="392"/>
    </location>
</feature>
<keyword evidence="20" id="KW-1185">Reference proteome</keyword>
<reference evidence="19" key="2">
    <citation type="submission" date="2025-09" db="UniProtKB">
        <authorList>
            <consortium name="Ensembl"/>
        </authorList>
    </citation>
    <scope>IDENTIFICATION</scope>
</reference>
<dbReference type="PRINTS" id="PR00527">
    <property type="entry name" value="GASTRINR"/>
</dbReference>
<proteinExistence type="inferred from homology"/>
<sequence length="456" mass="50339">MALPAVNGSALEVSAGCGEQGNLSVEVTDYNVSCTNNSVLPRPTARAREMDSLRILLYSLIFLISVFGNLLIIVVLMLNKRMRTVTNSFLLSLAVSDLMMAIFCMPFTLIPNILEDFIFGASMCKTVTYFMGISVSISTFSLVAIAIERYSAICNPLKSRAWQTRSHAYRVIAATWVVSLLIMVPYPVFSVLRSFSKTNSTVGHMCRLDWPSDQAEQTWYVLLLFTLFFIPGVVMIIAYGLISRELYRGIQFELSQNAETTGQKNGVSRAVTGSNDDDDGCYIQVAKKPASAVELPTLSASSAAAAATQAKPERARSNTSKAKLQAKRRVIRMLMVIVALFFICWMPLYSANTWKAFDLKSASKALSGAPISFIHLLSYTSACVNPIIYCFMNTRFRKALLSTFACCCRNRLCRQCWWCRKREGGEDGITGTSMATSMATSMSKFSYTTVSTTGTC</sequence>
<dbReference type="PANTHER" id="PTHR24238">
    <property type="entry name" value="G-PROTEIN COUPLED RECEPTOR"/>
    <property type="match status" value="1"/>
</dbReference>
<comment type="function">
    <text evidence="14">Receptor for gastrin and cholecystokinin. The CCK-B receptors occur throughout the central nervous system where they modulate anxiety, analgesia, arousal, and neuroleptic activity. This receptor mediates its action by association with G proteins that activate a phosphatidylinositol-calcium second messenger system.</text>
</comment>
<dbReference type="Pfam" id="PF00001">
    <property type="entry name" value="7tm_1"/>
    <property type="match status" value="1"/>
</dbReference>
<feature type="transmembrane region" description="Helical" evidence="17">
    <location>
        <begin position="219"/>
        <end position="242"/>
    </location>
</feature>
<dbReference type="InterPro" id="IPR017452">
    <property type="entry name" value="GPCR_Rhodpsn_7TM"/>
</dbReference>
<dbReference type="STRING" id="41447.ENSSDUP00000014223"/>
<keyword evidence="13" id="KW-0449">Lipoprotein</keyword>
<keyword evidence="10 16" id="KW-0675">Receptor</keyword>
<keyword evidence="9" id="KW-1015">Disulfide bond</keyword>
<keyword evidence="5 17" id="KW-1133">Transmembrane helix</keyword>
<dbReference type="Proteomes" id="UP000261420">
    <property type="component" value="Unplaced"/>
</dbReference>
<dbReference type="PROSITE" id="PS50262">
    <property type="entry name" value="G_PROTEIN_RECEP_F1_2"/>
    <property type="match status" value="1"/>
</dbReference>
<keyword evidence="4 16" id="KW-0812">Transmembrane</keyword>
<comment type="subcellular location">
    <subcellularLocation>
        <location evidence="1">Cell membrane</location>
        <topology evidence="1">Multi-pass membrane protein</topology>
    </subcellularLocation>
</comment>
<dbReference type="PANTHER" id="PTHR24238:SF79">
    <property type="entry name" value="GASTRIN_CHOLECYSTOKININ TYPE B RECEPTOR"/>
    <property type="match status" value="1"/>
</dbReference>
<feature type="transmembrane region" description="Helical" evidence="17">
    <location>
        <begin position="126"/>
        <end position="147"/>
    </location>
</feature>
<accession>A0A3B4U7P1</accession>
<dbReference type="InterPro" id="IPR000314">
    <property type="entry name" value="Gastrin_rcpt"/>
</dbReference>
<evidence type="ECO:0000256" key="6">
    <source>
        <dbReference type="ARBA" id="ARBA00023040"/>
    </source>
</evidence>
<dbReference type="Gene3D" id="1.20.1070.10">
    <property type="entry name" value="Rhodopsin 7-helix transmembrane proteins"/>
    <property type="match status" value="1"/>
</dbReference>
<evidence type="ECO:0000256" key="10">
    <source>
        <dbReference type="ARBA" id="ARBA00023170"/>
    </source>
</evidence>